<feature type="compositionally biased region" description="Basic and acidic residues" evidence="1">
    <location>
        <begin position="1"/>
        <end position="10"/>
    </location>
</feature>
<comment type="caution">
    <text evidence="2">The sequence shown here is derived from an EMBL/GenBank/DDBJ whole genome shotgun (WGS) entry which is preliminary data.</text>
</comment>
<feature type="region of interest" description="Disordered" evidence="1">
    <location>
        <begin position="1"/>
        <end position="25"/>
    </location>
</feature>
<organism evidence="2">
    <name type="scientific">Tanacetum cinerariifolium</name>
    <name type="common">Dalmatian daisy</name>
    <name type="synonym">Chrysanthemum cinerariifolium</name>
    <dbReference type="NCBI Taxonomy" id="118510"/>
    <lineage>
        <taxon>Eukaryota</taxon>
        <taxon>Viridiplantae</taxon>
        <taxon>Streptophyta</taxon>
        <taxon>Embryophyta</taxon>
        <taxon>Tracheophyta</taxon>
        <taxon>Spermatophyta</taxon>
        <taxon>Magnoliopsida</taxon>
        <taxon>eudicotyledons</taxon>
        <taxon>Gunneridae</taxon>
        <taxon>Pentapetalae</taxon>
        <taxon>asterids</taxon>
        <taxon>campanulids</taxon>
        <taxon>Asterales</taxon>
        <taxon>Asteraceae</taxon>
        <taxon>Asteroideae</taxon>
        <taxon>Anthemideae</taxon>
        <taxon>Anthemidinae</taxon>
        <taxon>Tanacetum</taxon>
    </lineage>
</organism>
<dbReference type="EMBL" id="BKCJ010008351">
    <property type="protein sequence ID" value="GEU81768.1"/>
    <property type="molecule type" value="Genomic_DNA"/>
</dbReference>
<evidence type="ECO:0000313" key="2">
    <source>
        <dbReference type="EMBL" id="GEU81768.1"/>
    </source>
</evidence>
<gene>
    <name evidence="2" type="ORF">Tci_053746</name>
</gene>
<sequence>MKQAGKHQESKYTITSSNKTELKEFDQKRTLFKTVTKSKSFDRNPKHKALYHALAESILEDEDAMEKGVADKLKKRKPDDSDKDEDPSARPDQGLKRRKTSKDDELSKKTDEPPMVKADPKDWFKKPKRPPTPDPEWNTGKIVDDGPTQNWFSDLAKARKPSKMFNELMSTLIEFIAFVMNRLQISDLTKDDLVGLVYNLLKGTCKSFMEIEYNMEECYKALNDQLD</sequence>
<accession>A0A6L2N6F9</accession>
<proteinExistence type="predicted"/>
<reference evidence="2" key="1">
    <citation type="journal article" date="2019" name="Sci. Rep.">
        <title>Draft genome of Tanacetum cinerariifolium, the natural source of mosquito coil.</title>
        <authorList>
            <person name="Yamashiro T."/>
            <person name="Shiraishi A."/>
            <person name="Satake H."/>
            <person name="Nakayama K."/>
        </authorList>
    </citation>
    <scope>NUCLEOTIDE SEQUENCE</scope>
</reference>
<protein>
    <submittedName>
        <fullName evidence="2">Uncharacterized protein</fullName>
    </submittedName>
</protein>
<feature type="region of interest" description="Disordered" evidence="1">
    <location>
        <begin position="56"/>
        <end position="144"/>
    </location>
</feature>
<feature type="compositionally biased region" description="Basic and acidic residues" evidence="1">
    <location>
        <begin position="65"/>
        <end position="125"/>
    </location>
</feature>
<dbReference type="AlphaFoldDB" id="A0A6L2N6F9"/>
<name>A0A6L2N6F9_TANCI</name>
<evidence type="ECO:0000256" key="1">
    <source>
        <dbReference type="SAM" id="MobiDB-lite"/>
    </source>
</evidence>